<proteinExistence type="predicted"/>
<feature type="compositionally biased region" description="Low complexity" evidence="1">
    <location>
        <begin position="184"/>
        <end position="207"/>
    </location>
</feature>
<protein>
    <submittedName>
        <fullName evidence="2">Uncharacterized protein</fullName>
    </submittedName>
</protein>
<name>A0AAD9Y047_COLKA</name>
<feature type="region of interest" description="Disordered" evidence="1">
    <location>
        <begin position="181"/>
        <end position="222"/>
    </location>
</feature>
<sequence length="222" mass="24986">MSEVSSDDHPERHGSAATIDAESAQYDLETPEHYELPSLSHVMEEVHTYTSHPSISARLSSPNTLNRTPRTGTTWHMLDVFSYNVNKMESKVRELATYAQGFESKTRPTLLMVQDPPYHVQVVHLKKYYLRYSVPRGRGNSLGSAHRIPHGGLRYQKISKTQDKARSSATYIQETQGKAKFSASSTLNTTTPLDTSTVSALSRTSSSPFSLRCRQSPRRERL</sequence>
<evidence type="ECO:0000313" key="2">
    <source>
        <dbReference type="EMBL" id="KAK2730781.1"/>
    </source>
</evidence>
<gene>
    <name evidence="2" type="ORF">CKAH01_09404</name>
</gene>
<feature type="compositionally biased region" description="Basic and acidic residues" evidence="1">
    <location>
        <begin position="1"/>
        <end position="14"/>
    </location>
</feature>
<evidence type="ECO:0000313" key="3">
    <source>
        <dbReference type="Proteomes" id="UP001281614"/>
    </source>
</evidence>
<dbReference type="AlphaFoldDB" id="A0AAD9Y047"/>
<dbReference type="EMBL" id="VYYT01000643">
    <property type="protein sequence ID" value="KAK2730781.1"/>
    <property type="molecule type" value="Genomic_DNA"/>
</dbReference>
<reference evidence="2" key="1">
    <citation type="submission" date="2023-02" db="EMBL/GenBank/DDBJ databases">
        <title>Colletotrichum kahawae CIFC_Que2 genome sequencing and assembly.</title>
        <authorList>
            <person name="Baroncelli R."/>
        </authorList>
    </citation>
    <scope>NUCLEOTIDE SEQUENCE</scope>
    <source>
        <strain evidence="2">CIFC_Que2</strain>
    </source>
</reference>
<accession>A0AAD9Y047</accession>
<feature type="region of interest" description="Disordered" evidence="1">
    <location>
        <begin position="1"/>
        <end position="25"/>
    </location>
</feature>
<evidence type="ECO:0000256" key="1">
    <source>
        <dbReference type="SAM" id="MobiDB-lite"/>
    </source>
</evidence>
<organism evidence="2 3">
    <name type="scientific">Colletotrichum kahawae</name>
    <name type="common">Coffee berry disease fungus</name>
    <dbReference type="NCBI Taxonomy" id="34407"/>
    <lineage>
        <taxon>Eukaryota</taxon>
        <taxon>Fungi</taxon>
        <taxon>Dikarya</taxon>
        <taxon>Ascomycota</taxon>
        <taxon>Pezizomycotina</taxon>
        <taxon>Sordariomycetes</taxon>
        <taxon>Hypocreomycetidae</taxon>
        <taxon>Glomerellales</taxon>
        <taxon>Glomerellaceae</taxon>
        <taxon>Colletotrichum</taxon>
        <taxon>Colletotrichum gloeosporioides species complex</taxon>
    </lineage>
</organism>
<comment type="caution">
    <text evidence="2">The sequence shown here is derived from an EMBL/GenBank/DDBJ whole genome shotgun (WGS) entry which is preliminary data.</text>
</comment>
<keyword evidence="3" id="KW-1185">Reference proteome</keyword>
<dbReference type="Proteomes" id="UP001281614">
    <property type="component" value="Unassembled WGS sequence"/>
</dbReference>